<dbReference type="EMBL" id="JAUSVF010000001">
    <property type="protein sequence ID" value="MDQ0319108.1"/>
    <property type="molecule type" value="Genomic_DNA"/>
</dbReference>
<dbReference type="PANTHER" id="PTHR39624">
    <property type="entry name" value="PROTEIN INVOLVED IN RIMO-MEDIATED BETA-METHYLTHIOLATION OF RIBOSOMAL PROTEIN S12 YCAO"/>
    <property type="match status" value="1"/>
</dbReference>
<evidence type="ECO:0000313" key="3">
    <source>
        <dbReference type="Proteomes" id="UP001230207"/>
    </source>
</evidence>
<dbReference type="PANTHER" id="PTHR39624:SF2">
    <property type="entry name" value="OSMC-LIKE PROTEIN"/>
    <property type="match status" value="1"/>
</dbReference>
<organism evidence="2 3">
    <name type="scientific">Pararhizobium capsulatum DSM 1112</name>
    <dbReference type="NCBI Taxonomy" id="1121113"/>
    <lineage>
        <taxon>Bacteria</taxon>
        <taxon>Pseudomonadati</taxon>
        <taxon>Pseudomonadota</taxon>
        <taxon>Alphaproteobacteria</taxon>
        <taxon>Hyphomicrobiales</taxon>
        <taxon>Rhizobiaceae</taxon>
        <taxon>Rhizobium/Agrobacterium group</taxon>
        <taxon>Pararhizobium</taxon>
    </lineage>
</organism>
<evidence type="ECO:0000313" key="2">
    <source>
        <dbReference type="EMBL" id="MDQ0319108.1"/>
    </source>
</evidence>
<accession>A0ABU0BLJ3</accession>
<name>A0ABU0BLJ3_9HYPH</name>
<protein>
    <submittedName>
        <fullName evidence="2">OsmC-like protein</fullName>
    </submittedName>
</protein>
<dbReference type="SUPFAM" id="SSF82784">
    <property type="entry name" value="OsmC-like"/>
    <property type="match status" value="1"/>
</dbReference>
<feature type="compositionally biased region" description="Polar residues" evidence="1">
    <location>
        <begin position="1"/>
        <end position="15"/>
    </location>
</feature>
<comment type="caution">
    <text evidence="2">The sequence shown here is derived from an EMBL/GenBank/DDBJ whole genome shotgun (WGS) entry which is preliminary data.</text>
</comment>
<dbReference type="Gene3D" id="3.30.300.20">
    <property type="match status" value="1"/>
</dbReference>
<keyword evidence="3" id="KW-1185">Reference proteome</keyword>
<dbReference type="RefSeq" id="WP_307227701.1">
    <property type="nucleotide sequence ID" value="NZ_JAUSVF010000001.1"/>
</dbReference>
<feature type="region of interest" description="Disordered" evidence="1">
    <location>
        <begin position="1"/>
        <end position="22"/>
    </location>
</feature>
<dbReference type="InterPro" id="IPR015946">
    <property type="entry name" value="KH_dom-like_a/b"/>
</dbReference>
<proteinExistence type="predicted"/>
<dbReference type="Proteomes" id="UP001230207">
    <property type="component" value="Unassembled WGS sequence"/>
</dbReference>
<dbReference type="InterPro" id="IPR036102">
    <property type="entry name" value="OsmC/Ohrsf"/>
</dbReference>
<evidence type="ECO:0000256" key="1">
    <source>
        <dbReference type="SAM" id="MobiDB-lite"/>
    </source>
</evidence>
<gene>
    <name evidence="2" type="ORF">QO002_001246</name>
</gene>
<dbReference type="Pfam" id="PF02566">
    <property type="entry name" value="OsmC"/>
    <property type="match status" value="1"/>
</dbReference>
<dbReference type="InterPro" id="IPR003718">
    <property type="entry name" value="OsmC/Ohr_fam"/>
</dbReference>
<sequence length="142" mass="14960">MSDNPRTKTRPTGATASLGRTGFPGITSATGGEINTVTGVSQPGFNPLDLLYASLSACLAMSARIAAHQMGLQDRVERIEVRVSGEKASEGSSRVAGFNVTFTLQGDLDDALRQHIVEQAEAICTVSNTLQGKPQFDIHVTA</sequence>
<reference evidence="2 3" key="1">
    <citation type="submission" date="2023-07" db="EMBL/GenBank/DDBJ databases">
        <title>Genomic Encyclopedia of Type Strains, Phase IV (KMG-IV): sequencing the most valuable type-strain genomes for metagenomic binning, comparative biology and taxonomic classification.</title>
        <authorList>
            <person name="Goeker M."/>
        </authorList>
    </citation>
    <scope>NUCLEOTIDE SEQUENCE [LARGE SCALE GENOMIC DNA]</scope>
    <source>
        <strain evidence="2 3">DSM 1112</strain>
    </source>
</reference>